<gene>
    <name evidence="2" type="ORF">D0C36_11950</name>
</gene>
<sequence>MSVTQTPTTGNAGQQYPKLSVIIVTYNAVKYLQNCLDSIYRQRYPNIEIVVKDGGSTDGTVELLQNNADKLGFWKSEKDKGIYDAMNTALDHVTGQWVYFIGADDELFDEFSTMAFELQDPNAIYYGSVLCKGKKFSGLVTPYQIAKYGIYHQAVIYPKIVFDKYRYDTKFVVRADHVLNINCASDKDLKFIFKDYIIANFNHTGISQGYVDQPFEDVQSAMVLKHFGFKIWCRFLFWRFKNNRRRAKA</sequence>
<dbReference type="OrthoDB" id="9788101at2"/>
<reference evidence="2 3" key="1">
    <citation type="submission" date="2018-08" db="EMBL/GenBank/DDBJ databases">
        <title>Mucilaginibacter sp. MYSH2.</title>
        <authorList>
            <person name="Seo T."/>
        </authorList>
    </citation>
    <scope>NUCLEOTIDE SEQUENCE [LARGE SCALE GENOMIC DNA]</scope>
    <source>
        <strain evidence="2 3">MYSH2</strain>
    </source>
</reference>
<evidence type="ECO:0000313" key="3">
    <source>
        <dbReference type="Proteomes" id="UP000264217"/>
    </source>
</evidence>
<dbReference type="Proteomes" id="UP000264217">
    <property type="component" value="Unassembled WGS sequence"/>
</dbReference>
<protein>
    <submittedName>
        <fullName evidence="2">Glycosyltransferase</fullName>
    </submittedName>
</protein>
<dbReference type="EMBL" id="QWDC01000002">
    <property type="protein sequence ID" value="RFZ92149.1"/>
    <property type="molecule type" value="Genomic_DNA"/>
</dbReference>
<evidence type="ECO:0000313" key="2">
    <source>
        <dbReference type="EMBL" id="RFZ92149.1"/>
    </source>
</evidence>
<name>A0A372NTY9_9SPHI</name>
<comment type="caution">
    <text evidence="2">The sequence shown here is derived from an EMBL/GenBank/DDBJ whole genome shotgun (WGS) entry which is preliminary data.</text>
</comment>
<dbReference type="InterPro" id="IPR029044">
    <property type="entry name" value="Nucleotide-diphossugar_trans"/>
</dbReference>
<accession>A0A372NTY9</accession>
<dbReference type="AlphaFoldDB" id="A0A372NTY9"/>
<dbReference type="RefSeq" id="WP_117391860.1">
    <property type="nucleotide sequence ID" value="NZ_QWDC01000002.1"/>
</dbReference>
<keyword evidence="2" id="KW-0808">Transferase</keyword>
<keyword evidence="3" id="KW-1185">Reference proteome</keyword>
<proteinExistence type="predicted"/>
<dbReference type="PANTHER" id="PTHR43685:SF2">
    <property type="entry name" value="GLYCOSYLTRANSFERASE 2-LIKE DOMAIN-CONTAINING PROTEIN"/>
    <property type="match status" value="1"/>
</dbReference>
<organism evidence="2 3">
    <name type="scientific">Mucilaginibacter conchicola</name>
    <dbReference type="NCBI Taxonomy" id="2303333"/>
    <lineage>
        <taxon>Bacteria</taxon>
        <taxon>Pseudomonadati</taxon>
        <taxon>Bacteroidota</taxon>
        <taxon>Sphingobacteriia</taxon>
        <taxon>Sphingobacteriales</taxon>
        <taxon>Sphingobacteriaceae</taxon>
        <taxon>Mucilaginibacter</taxon>
    </lineage>
</organism>
<feature type="domain" description="Glycosyltransferase 2-like" evidence="1">
    <location>
        <begin position="20"/>
        <end position="144"/>
    </location>
</feature>
<dbReference type="InterPro" id="IPR001173">
    <property type="entry name" value="Glyco_trans_2-like"/>
</dbReference>
<dbReference type="Pfam" id="PF00535">
    <property type="entry name" value="Glycos_transf_2"/>
    <property type="match status" value="1"/>
</dbReference>
<dbReference type="GO" id="GO:0016740">
    <property type="term" value="F:transferase activity"/>
    <property type="evidence" value="ECO:0007669"/>
    <property type="project" value="UniProtKB-KW"/>
</dbReference>
<dbReference type="Gene3D" id="3.90.550.10">
    <property type="entry name" value="Spore Coat Polysaccharide Biosynthesis Protein SpsA, Chain A"/>
    <property type="match status" value="1"/>
</dbReference>
<dbReference type="PANTHER" id="PTHR43685">
    <property type="entry name" value="GLYCOSYLTRANSFERASE"/>
    <property type="match status" value="1"/>
</dbReference>
<dbReference type="InterPro" id="IPR050834">
    <property type="entry name" value="Glycosyltransf_2"/>
</dbReference>
<evidence type="ECO:0000259" key="1">
    <source>
        <dbReference type="Pfam" id="PF00535"/>
    </source>
</evidence>
<dbReference type="SUPFAM" id="SSF53448">
    <property type="entry name" value="Nucleotide-diphospho-sugar transferases"/>
    <property type="match status" value="1"/>
</dbReference>